<comment type="caution">
    <text evidence="1">The sequence shown here is derived from an EMBL/GenBank/DDBJ whole genome shotgun (WGS) entry which is preliminary data.</text>
</comment>
<dbReference type="SUPFAM" id="SSF69635">
    <property type="entry name" value="Type III secretory system chaperone-like"/>
    <property type="match status" value="1"/>
</dbReference>
<protein>
    <recommendedName>
        <fullName evidence="3">Tir chaperone protein (CesT) family protein</fullName>
    </recommendedName>
</protein>
<dbReference type="OrthoDB" id="8719930at2"/>
<dbReference type="Pfam" id="PF05932">
    <property type="entry name" value="CesT"/>
    <property type="match status" value="1"/>
</dbReference>
<reference evidence="1 2" key="1">
    <citation type="submission" date="2019-11" db="EMBL/GenBank/DDBJ databases">
        <title>Caenimonas koreensis gen. nov., sp. nov., isolated from activated sludge.</title>
        <authorList>
            <person name="Seung H.R."/>
        </authorList>
    </citation>
    <scope>NUCLEOTIDE SEQUENCE [LARGE SCALE GENOMIC DNA]</scope>
    <source>
        <strain evidence="1 2">EMB320</strain>
    </source>
</reference>
<evidence type="ECO:0000313" key="2">
    <source>
        <dbReference type="Proteomes" id="UP000487350"/>
    </source>
</evidence>
<organism evidence="1 2">
    <name type="scientific">Caenimonas koreensis DSM 17982</name>
    <dbReference type="NCBI Taxonomy" id="1121255"/>
    <lineage>
        <taxon>Bacteria</taxon>
        <taxon>Pseudomonadati</taxon>
        <taxon>Pseudomonadota</taxon>
        <taxon>Betaproteobacteria</taxon>
        <taxon>Burkholderiales</taxon>
        <taxon>Comamonadaceae</taxon>
        <taxon>Caenimonas</taxon>
    </lineage>
</organism>
<accession>A0A844B5H0</accession>
<dbReference type="Proteomes" id="UP000487350">
    <property type="component" value="Unassembled WGS sequence"/>
</dbReference>
<dbReference type="CDD" id="cd17020">
    <property type="entry name" value="T3SC_IA_ShcM-like"/>
    <property type="match status" value="1"/>
</dbReference>
<dbReference type="GO" id="GO:0030254">
    <property type="term" value="P:protein secretion by the type III secretion system"/>
    <property type="evidence" value="ECO:0007669"/>
    <property type="project" value="InterPro"/>
</dbReference>
<evidence type="ECO:0000313" key="1">
    <source>
        <dbReference type="EMBL" id="MRD48463.1"/>
    </source>
</evidence>
<evidence type="ECO:0008006" key="3">
    <source>
        <dbReference type="Google" id="ProtNLM"/>
    </source>
</evidence>
<dbReference type="EMBL" id="WJBU01000013">
    <property type="protein sequence ID" value="MRD48463.1"/>
    <property type="molecule type" value="Genomic_DNA"/>
</dbReference>
<dbReference type="AlphaFoldDB" id="A0A844B5H0"/>
<name>A0A844B5H0_9BURK</name>
<dbReference type="Gene3D" id="3.30.1460.10">
    <property type="match status" value="1"/>
</dbReference>
<proteinExistence type="predicted"/>
<keyword evidence="2" id="KW-1185">Reference proteome</keyword>
<sequence length="193" mass="20866">MKQPHGTKSPQASLRLRARAQLLLTSLRVFMAVASFQDLCAGLCDLVNVPTPTLGEDALGRVGFHVVVRGATVNLVHCPHACPDHVFVLFEFGPVGQSGPDSFADLQALLDANFVLLQVNPPVFSRNPATGEAVLQYVFQLFDASPHDLHALIERGVQMVERWHADATDVDADVGQAALLTHNPPARDISQFA</sequence>
<dbReference type="InterPro" id="IPR010261">
    <property type="entry name" value="Tir_chaperone"/>
</dbReference>
<gene>
    <name evidence="1" type="ORF">GHT07_14340</name>
</gene>